<dbReference type="InterPro" id="IPR026891">
    <property type="entry name" value="Fn3-like"/>
</dbReference>
<dbReference type="InterPro" id="IPR050288">
    <property type="entry name" value="Cellulose_deg_GH3"/>
</dbReference>
<gene>
    <name evidence="6" type="ORF">J2S23_000912</name>
</gene>
<dbReference type="InterPro" id="IPR013783">
    <property type="entry name" value="Ig-like_fold"/>
</dbReference>
<comment type="caution">
    <text evidence="6">The sequence shown here is derived from an EMBL/GenBank/DDBJ whole genome shotgun (WGS) entry which is preliminary data.</text>
</comment>
<dbReference type="Gene3D" id="2.60.40.10">
    <property type="entry name" value="Immunoglobulins"/>
    <property type="match status" value="1"/>
</dbReference>
<evidence type="ECO:0000256" key="1">
    <source>
        <dbReference type="ARBA" id="ARBA00005336"/>
    </source>
</evidence>
<feature type="domain" description="Fibronectin type III-like" evidence="5">
    <location>
        <begin position="569"/>
        <end position="636"/>
    </location>
</feature>
<dbReference type="RefSeq" id="WP_307121564.1">
    <property type="nucleotide sequence ID" value="NZ_JAUSTM010000007.1"/>
</dbReference>
<keyword evidence="2 4" id="KW-0378">Hydrolase</keyword>
<dbReference type="InterPro" id="IPR036962">
    <property type="entry name" value="Glyco_hydro_3_N_sf"/>
</dbReference>
<dbReference type="Proteomes" id="UP001223079">
    <property type="component" value="Unassembled WGS sequence"/>
</dbReference>
<comment type="similarity">
    <text evidence="1 4">Belongs to the glycosyl hydrolase 3 family.</text>
</comment>
<evidence type="ECO:0000256" key="4">
    <source>
        <dbReference type="RuleBase" id="RU361161"/>
    </source>
</evidence>
<evidence type="ECO:0000256" key="2">
    <source>
        <dbReference type="ARBA" id="ARBA00022801"/>
    </source>
</evidence>
<protein>
    <submittedName>
        <fullName evidence="6">Beta-glucosidase</fullName>
        <ecNumber evidence="6">3.2.1.21</ecNumber>
    </submittedName>
</protein>
<dbReference type="SUPFAM" id="SSF52279">
    <property type="entry name" value="Beta-D-glucan exohydrolase, C-terminal domain"/>
    <property type="match status" value="1"/>
</dbReference>
<dbReference type="InterPro" id="IPR036881">
    <property type="entry name" value="Glyco_hydro_3_C_sf"/>
</dbReference>
<dbReference type="Gene3D" id="3.20.20.300">
    <property type="entry name" value="Glycoside hydrolase, family 3, N-terminal domain"/>
    <property type="match status" value="1"/>
</dbReference>
<dbReference type="InterPro" id="IPR019800">
    <property type="entry name" value="Glyco_hydro_3_AS"/>
</dbReference>
<dbReference type="InterPro" id="IPR001764">
    <property type="entry name" value="Glyco_hydro_3_N"/>
</dbReference>
<dbReference type="PANTHER" id="PTHR42715:SF10">
    <property type="entry name" value="BETA-GLUCOSIDASE"/>
    <property type="match status" value="1"/>
</dbReference>
<dbReference type="Gene3D" id="3.40.50.1700">
    <property type="entry name" value="Glycoside hydrolase family 3 C-terminal domain"/>
    <property type="match status" value="1"/>
</dbReference>
<dbReference type="SMART" id="SM01217">
    <property type="entry name" value="Fn3_like"/>
    <property type="match status" value="1"/>
</dbReference>
<dbReference type="PROSITE" id="PS00775">
    <property type="entry name" value="GLYCOSYL_HYDROL_F3"/>
    <property type="match status" value="1"/>
</dbReference>
<dbReference type="InterPro" id="IPR002772">
    <property type="entry name" value="Glyco_hydro_3_C"/>
</dbReference>
<dbReference type="PRINTS" id="PR00133">
    <property type="entry name" value="GLHYDRLASE3"/>
</dbReference>
<keyword evidence="3" id="KW-0119">Carbohydrate metabolism</keyword>
<evidence type="ECO:0000313" key="7">
    <source>
        <dbReference type="Proteomes" id="UP001223079"/>
    </source>
</evidence>
<accession>A0ABT9YRG3</accession>
<name>A0ABT9YRG3_9STRE</name>
<dbReference type="InterPro" id="IPR017853">
    <property type="entry name" value="GH"/>
</dbReference>
<reference evidence="6 7" key="1">
    <citation type="submission" date="2023-07" db="EMBL/GenBank/DDBJ databases">
        <title>Genomic Encyclopedia of Type Strains, Phase IV (KMG-IV): sequencing the most valuable type-strain genomes for metagenomic binning, comparative biology and taxonomic classification.</title>
        <authorList>
            <person name="Goeker M."/>
        </authorList>
    </citation>
    <scope>NUCLEOTIDE SEQUENCE [LARGE SCALE GENOMIC DNA]</scope>
    <source>
        <strain evidence="6 7">DSM 105143</strain>
    </source>
</reference>
<dbReference type="Pfam" id="PF14310">
    <property type="entry name" value="Fn3-like"/>
    <property type="match status" value="1"/>
</dbReference>
<sequence>MKDVNEIIQRMSREEKIALCEGKDFWTTKAFPQYGIPTIFMSDGPHGLRKQEDAADMLGLNRSLPATCFPTAVTTGASWDTELLDEIGKAIAQEAKAQGVGLVLGPGANLKRNPLCGRNFEYFSEDPYLTGKLAAAYIRGAESEGVATSLKHLAANSQERDRFTSDSVMDERTMRELYLSAFETAIKEGKPSTVMCAYPKLNGTHCSDNKALLTDILRAEWGFDGLVVTDWGAMNNRVEAFRAGCDLNMPGGSNYMIRETIDAVKRGDLPESAIDACAARVLRLVLRADENKSKQASCDYDAHKVVARKAALSGAVLLKNEDHLLPLAKTVRLAVIGTMAQEPRYQGAGSSHINPTRLTIPLDCFPGAVFAAGCDSRGDTSDALLEEARTVAAGAEVTIVFAGLPDRYESEGFDRENMQMPEGHNRMIEAIAEANPNTIVVLLTGSPVETPWADKVKAILYMGLMGQEGGAVISDLIYGAANPCGKLAESWPISYEDCPSSSYYGKTKDALYREGIYVGYRFYDKARTAVRFPFGFGLSYTTFAYSDLVVTGNTAEAVVINTGNRAGAEIAQLYIEAPQVGIHRPLRELKGFQKVFLQPGESRQIAFKLDERAFAVWQNGWKVPAGEYTVCVGSSSRDLPLRAVVHRGDETLEVPDWQADSWYEAPKGVPSVEEFERMLGRAYIPPKLIKGLFTMDHTVAEMKDFSLLMKIMYKAVEKTIAKGFGGKVDYENPEFRMMMASSAGSPLRSMQIFGGLKNGVVHAMLEIANGHLLKGIVRMFGK</sequence>
<keyword evidence="4 6" id="KW-0326">Glycosidase</keyword>
<evidence type="ECO:0000313" key="6">
    <source>
        <dbReference type="EMBL" id="MDQ0222360.1"/>
    </source>
</evidence>
<evidence type="ECO:0000256" key="3">
    <source>
        <dbReference type="ARBA" id="ARBA00023277"/>
    </source>
</evidence>
<dbReference type="PANTHER" id="PTHR42715">
    <property type="entry name" value="BETA-GLUCOSIDASE"/>
    <property type="match status" value="1"/>
</dbReference>
<dbReference type="EC" id="3.2.1.21" evidence="6"/>
<organism evidence="6 7">
    <name type="scientific">Streptococcus moroccensis</name>
    <dbReference type="NCBI Taxonomy" id="1451356"/>
    <lineage>
        <taxon>Bacteria</taxon>
        <taxon>Bacillati</taxon>
        <taxon>Bacillota</taxon>
        <taxon>Bacilli</taxon>
        <taxon>Lactobacillales</taxon>
        <taxon>Streptococcaceae</taxon>
        <taxon>Streptococcus</taxon>
    </lineage>
</organism>
<dbReference type="Pfam" id="PF00933">
    <property type="entry name" value="Glyco_hydro_3"/>
    <property type="match status" value="1"/>
</dbReference>
<dbReference type="SUPFAM" id="SSF51445">
    <property type="entry name" value="(Trans)glycosidases"/>
    <property type="match status" value="1"/>
</dbReference>
<keyword evidence="7" id="KW-1185">Reference proteome</keyword>
<dbReference type="Pfam" id="PF01915">
    <property type="entry name" value="Glyco_hydro_3_C"/>
    <property type="match status" value="1"/>
</dbReference>
<proteinExistence type="inferred from homology"/>
<dbReference type="EMBL" id="JAUSTM010000007">
    <property type="protein sequence ID" value="MDQ0222360.1"/>
    <property type="molecule type" value="Genomic_DNA"/>
</dbReference>
<dbReference type="GO" id="GO:0008422">
    <property type="term" value="F:beta-glucosidase activity"/>
    <property type="evidence" value="ECO:0007669"/>
    <property type="project" value="UniProtKB-EC"/>
</dbReference>
<evidence type="ECO:0000259" key="5">
    <source>
        <dbReference type="SMART" id="SM01217"/>
    </source>
</evidence>